<dbReference type="InterPro" id="IPR029064">
    <property type="entry name" value="Ribosomal_eL30-like_sf"/>
</dbReference>
<gene>
    <name evidence="2" type="ORF">JCM19294_1345</name>
</gene>
<evidence type="ECO:0000313" key="3">
    <source>
        <dbReference type="Proteomes" id="UP000029221"/>
    </source>
</evidence>
<dbReference type="SUPFAM" id="SSF55315">
    <property type="entry name" value="L30e-like"/>
    <property type="match status" value="1"/>
</dbReference>
<keyword evidence="2" id="KW-0808">Transferase</keyword>
<dbReference type="SMART" id="SM00967">
    <property type="entry name" value="SpoU_sub_bind"/>
    <property type="match status" value="1"/>
</dbReference>
<dbReference type="Pfam" id="PF08032">
    <property type="entry name" value="SpoU_sub_bind"/>
    <property type="match status" value="1"/>
</dbReference>
<feature type="domain" description="RNA 2-O ribose methyltransferase substrate binding" evidence="1">
    <location>
        <begin position="6"/>
        <end position="80"/>
    </location>
</feature>
<dbReference type="PANTHER" id="PTHR46429:SF1">
    <property type="entry name" value="23S RRNA (GUANOSINE-2'-O-)-METHYLTRANSFERASE RLMB"/>
    <property type="match status" value="1"/>
</dbReference>
<organism evidence="2 3">
    <name type="scientific">Nonlabens tegetincola</name>
    <dbReference type="NCBI Taxonomy" id="323273"/>
    <lineage>
        <taxon>Bacteria</taxon>
        <taxon>Pseudomonadati</taxon>
        <taxon>Bacteroidota</taxon>
        <taxon>Flavobacteriia</taxon>
        <taxon>Flavobacteriales</taxon>
        <taxon>Flavobacteriaceae</taxon>
        <taxon>Nonlabens</taxon>
    </lineage>
</organism>
<dbReference type="eggNOG" id="COG0566">
    <property type="taxonomic scope" value="Bacteria"/>
</dbReference>
<dbReference type="Gene3D" id="3.30.1330.30">
    <property type="match status" value="1"/>
</dbReference>
<evidence type="ECO:0000259" key="1">
    <source>
        <dbReference type="SMART" id="SM00967"/>
    </source>
</evidence>
<dbReference type="GO" id="GO:0032259">
    <property type="term" value="P:methylation"/>
    <property type="evidence" value="ECO:0007669"/>
    <property type="project" value="UniProtKB-KW"/>
</dbReference>
<keyword evidence="2" id="KW-0489">Methyltransferase</keyword>
<dbReference type="PANTHER" id="PTHR46429">
    <property type="entry name" value="23S RRNA (GUANOSINE-2'-O-)-METHYLTRANSFERASE RLMB"/>
    <property type="match status" value="1"/>
</dbReference>
<dbReference type="GO" id="GO:0006396">
    <property type="term" value="P:RNA processing"/>
    <property type="evidence" value="ECO:0007669"/>
    <property type="project" value="InterPro"/>
</dbReference>
<evidence type="ECO:0000313" key="2">
    <source>
        <dbReference type="EMBL" id="GAK97299.1"/>
    </source>
</evidence>
<reference evidence="2" key="1">
    <citation type="journal article" date="2014" name="Genome Announc.">
        <title>Draft Genome Sequences of Marine Flavobacterium Nonlabens Strains NR17, NR24, NR27, NR32, NR33, and Ara13.</title>
        <authorList>
            <person name="Nakanishi M."/>
            <person name="Meirelles P."/>
            <person name="Suzuki R."/>
            <person name="Takatani N."/>
            <person name="Mino S."/>
            <person name="Suda W."/>
            <person name="Oshima K."/>
            <person name="Hattori M."/>
            <person name="Ohkuma M."/>
            <person name="Hosokawa M."/>
            <person name="Miyashita K."/>
            <person name="Thompson F.L."/>
            <person name="Niwa A."/>
            <person name="Sawabe T."/>
            <person name="Sawabe T."/>
        </authorList>
    </citation>
    <scope>NUCLEOTIDE SEQUENCE [LARGE SCALE GENOMIC DNA]</scope>
    <source>
        <strain evidence="2">JCM 19294</strain>
    </source>
</reference>
<dbReference type="STRING" id="319236.BST91_01745"/>
<dbReference type="InterPro" id="IPR013123">
    <property type="entry name" value="SpoU_subst-bd"/>
</dbReference>
<accession>A0A090Q2J2</accession>
<keyword evidence="3" id="KW-1185">Reference proteome</keyword>
<name>A0A090Q2J2_9FLAO</name>
<sequence>MSKTSFIYGIRAIIEAIESGKEIDKIYLLKGGDGVLAQQLKKVAGTKNISTSYVPIEKLDHLAKGNHQGAVARIAAISYSNLEEILEKTDLDTNPTFLF</sequence>
<dbReference type="GO" id="GO:0005829">
    <property type="term" value="C:cytosol"/>
    <property type="evidence" value="ECO:0007669"/>
    <property type="project" value="TreeGrafter"/>
</dbReference>
<comment type="caution">
    <text evidence="2">The sequence shown here is derived from an EMBL/GenBank/DDBJ whole genome shotgun (WGS) entry which is preliminary data.</text>
</comment>
<proteinExistence type="predicted"/>
<dbReference type="InterPro" id="IPR004441">
    <property type="entry name" value="rRNA_MeTrfase_TrmH"/>
</dbReference>
<dbReference type="Proteomes" id="UP000029221">
    <property type="component" value="Unassembled WGS sequence"/>
</dbReference>
<protein>
    <submittedName>
        <fullName evidence="2">23S rRNA (Guanosine-2'-O-)-methyltransferase RlmB</fullName>
    </submittedName>
</protein>
<dbReference type="AlphaFoldDB" id="A0A090Q2J2"/>
<dbReference type="EMBL" id="BBML01000005">
    <property type="protein sequence ID" value="GAK97299.1"/>
    <property type="molecule type" value="Genomic_DNA"/>
</dbReference>
<dbReference type="GO" id="GO:0008173">
    <property type="term" value="F:RNA methyltransferase activity"/>
    <property type="evidence" value="ECO:0007669"/>
    <property type="project" value="InterPro"/>
</dbReference>